<comment type="cofactor">
    <cofactor evidence="1">
        <name>Mn(2+)</name>
        <dbReference type="ChEBI" id="CHEBI:29035"/>
    </cofactor>
    <text evidence="1">The Mn(2+) ion enhances activity.</text>
</comment>
<dbReference type="SUPFAM" id="SSF55031">
    <property type="entry name" value="Bacterial exopeptidase dimerisation domain"/>
    <property type="match status" value="1"/>
</dbReference>
<keyword evidence="1" id="KW-0479">Metal-binding</keyword>
<dbReference type="Gene3D" id="3.30.70.360">
    <property type="match status" value="1"/>
</dbReference>
<evidence type="ECO:0000259" key="2">
    <source>
        <dbReference type="Pfam" id="PF07687"/>
    </source>
</evidence>
<evidence type="ECO:0000313" key="3">
    <source>
        <dbReference type="EMBL" id="TNL99345.1"/>
    </source>
</evidence>
<dbReference type="GO" id="GO:0046872">
    <property type="term" value="F:metal ion binding"/>
    <property type="evidence" value="ECO:0007669"/>
    <property type="project" value="UniProtKB-KW"/>
</dbReference>
<dbReference type="InterPro" id="IPR036264">
    <property type="entry name" value="Bact_exopeptidase_dim_dom"/>
</dbReference>
<dbReference type="Proteomes" id="UP000312032">
    <property type="component" value="Unassembled WGS sequence"/>
</dbReference>
<dbReference type="Gene3D" id="3.40.630.10">
    <property type="entry name" value="Zn peptidases"/>
    <property type="match status" value="1"/>
</dbReference>
<dbReference type="InterPro" id="IPR017439">
    <property type="entry name" value="Amidohydrolase"/>
</dbReference>
<accession>A0A5C4U6Q4</accession>
<dbReference type="GO" id="GO:0016787">
    <property type="term" value="F:hydrolase activity"/>
    <property type="evidence" value="ECO:0007669"/>
    <property type="project" value="UniProtKB-KW"/>
</dbReference>
<gene>
    <name evidence="3" type="ORF">FHE74_03025</name>
</gene>
<dbReference type="Pfam" id="PF01546">
    <property type="entry name" value="Peptidase_M20"/>
    <property type="match status" value="1"/>
</dbReference>
<keyword evidence="4" id="KW-1185">Reference proteome</keyword>
<dbReference type="AlphaFoldDB" id="A0A5C4U6Q4"/>
<protein>
    <submittedName>
        <fullName evidence="3">Amidohydrolase</fullName>
    </submittedName>
</protein>
<dbReference type="PIRSF" id="PIRSF005962">
    <property type="entry name" value="Pept_M20D_amidohydro"/>
    <property type="match status" value="1"/>
</dbReference>
<dbReference type="SUPFAM" id="SSF53187">
    <property type="entry name" value="Zn-dependent exopeptidases"/>
    <property type="match status" value="1"/>
</dbReference>
<dbReference type="OrthoDB" id="9777385at2"/>
<dbReference type="RefSeq" id="WP_139465021.1">
    <property type="nucleotide sequence ID" value="NZ_VDHJ01000003.1"/>
</dbReference>
<sequence>MSAPTDIARLLSSHEADLSFQRPFYEDLHERPELSGQEAETFSKIQELMERFDCEVVSPLGGFGLCAVFRNGDGPTVLFRADIDALPVKEETGVPYASTRLRPRGDGTMTGVMHACGHDMHATALAGICAILDAHRQDWSGTFVALFQPAEENSTGANAMIADGLVTKIPRPDVCLGQHVMPGRAGEVRSMPGAQFAACDSIRITVHGRSAHGSMPHKAIDPTFIAAMIIVRLQAVVGREVDPDDFAVVTVGSVRAGTTNNIIPSSAEIVLNCRFFDNATKRRVYSSIRRLVNAECEASGSPKPAEFEFFAHGDLIDNSPEVYSTVRPTFDRVFGRNSVDGHRSSVSEDFSHIPAAFRSPYLYWTVGCTPHDIWDQAVANGTVDTDVPVNHQPNFLPDYEPTVEAATKAGAAAALTYLAS</sequence>
<dbReference type="Pfam" id="PF07687">
    <property type="entry name" value="M20_dimer"/>
    <property type="match status" value="1"/>
</dbReference>
<keyword evidence="1" id="KW-0464">Manganese</keyword>
<keyword evidence="3" id="KW-0378">Hydrolase</keyword>
<feature type="binding site" evidence="1">
    <location>
        <position position="152"/>
    </location>
    <ligand>
        <name>Mn(2+)</name>
        <dbReference type="ChEBI" id="CHEBI:29035"/>
        <label>2</label>
    </ligand>
</feature>
<dbReference type="PANTHER" id="PTHR11014:SF63">
    <property type="entry name" value="METALLOPEPTIDASE, PUTATIVE (AFU_ORTHOLOGUE AFUA_6G09600)-RELATED"/>
    <property type="match status" value="1"/>
</dbReference>
<dbReference type="NCBIfam" id="TIGR01891">
    <property type="entry name" value="amidohydrolases"/>
    <property type="match status" value="1"/>
</dbReference>
<dbReference type="InterPro" id="IPR011650">
    <property type="entry name" value="Peptidase_M20_dimer"/>
</dbReference>
<evidence type="ECO:0000256" key="1">
    <source>
        <dbReference type="PIRSR" id="PIRSR005962-1"/>
    </source>
</evidence>
<evidence type="ECO:0000313" key="4">
    <source>
        <dbReference type="Proteomes" id="UP000312032"/>
    </source>
</evidence>
<reference evidence="3 4" key="1">
    <citation type="submission" date="2019-06" db="EMBL/GenBank/DDBJ databases">
        <authorList>
            <person name="Li J."/>
        </authorList>
    </citation>
    <scope>NUCLEOTIDE SEQUENCE [LARGE SCALE GENOMIC DNA]</scope>
    <source>
        <strain evidence="3 4">LMG 28165</strain>
    </source>
</reference>
<proteinExistence type="predicted"/>
<dbReference type="EMBL" id="VDHJ01000003">
    <property type="protein sequence ID" value="TNL99345.1"/>
    <property type="molecule type" value="Genomic_DNA"/>
</dbReference>
<feature type="binding site" evidence="1">
    <location>
        <position position="179"/>
    </location>
    <ligand>
        <name>Mn(2+)</name>
        <dbReference type="ChEBI" id="CHEBI:29035"/>
        <label>2</label>
    </ligand>
</feature>
<dbReference type="PANTHER" id="PTHR11014">
    <property type="entry name" value="PEPTIDASE M20 FAMILY MEMBER"/>
    <property type="match status" value="1"/>
</dbReference>
<organism evidence="3 4">
    <name type="scientific">Corynebacterium tapiri</name>
    <dbReference type="NCBI Taxonomy" id="1448266"/>
    <lineage>
        <taxon>Bacteria</taxon>
        <taxon>Bacillati</taxon>
        <taxon>Actinomycetota</taxon>
        <taxon>Actinomycetes</taxon>
        <taxon>Mycobacteriales</taxon>
        <taxon>Corynebacteriaceae</taxon>
        <taxon>Corynebacterium</taxon>
    </lineage>
</organism>
<feature type="binding site" evidence="1">
    <location>
        <position position="116"/>
    </location>
    <ligand>
        <name>Mn(2+)</name>
        <dbReference type="ChEBI" id="CHEBI:29035"/>
        <label>2</label>
    </ligand>
</feature>
<dbReference type="InterPro" id="IPR002933">
    <property type="entry name" value="Peptidase_M20"/>
</dbReference>
<feature type="binding site" evidence="1">
    <location>
        <position position="118"/>
    </location>
    <ligand>
        <name>Mn(2+)</name>
        <dbReference type="ChEBI" id="CHEBI:29035"/>
        <label>2</label>
    </ligand>
</feature>
<feature type="domain" description="Peptidase M20 dimerisation" evidence="2">
    <location>
        <begin position="201"/>
        <end position="297"/>
    </location>
</feature>
<name>A0A5C4U6Q4_9CORY</name>
<comment type="caution">
    <text evidence="3">The sequence shown here is derived from an EMBL/GenBank/DDBJ whole genome shotgun (WGS) entry which is preliminary data.</text>
</comment>